<comment type="caution">
    <text evidence="2">The sequence shown here is derived from an EMBL/GenBank/DDBJ whole genome shotgun (WGS) entry which is preliminary data.</text>
</comment>
<organism evidence="2 3">
    <name type="scientific">Brachionus plicatilis</name>
    <name type="common">Marine rotifer</name>
    <name type="synonym">Brachionus muelleri</name>
    <dbReference type="NCBI Taxonomy" id="10195"/>
    <lineage>
        <taxon>Eukaryota</taxon>
        <taxon>Metazoa</taxon>
        <taxon>Spiralia</taxon>
        <taxon>Gnathifera</taxon>
        <taxon>Rotifera</taxon>
        <taxon>Eurotatoria</taxon>
        <taxon>Monogononta</taxon>
        <taxon>Pseudotrocha</taxon>
        <taxon>Ploima</taxon>
        <taxon>Brachionidae</taxon>
        <taxon>Brachionus</taxon>
    </lineage>
</organism>
<dbReference type="PANTHER" id="PTHR32019">
    <property type="entry name" value="R3H DOMAIN-CONTAINING PROTEIN 4"/>
    <property type="match status" value="1"/>
</dbReference>
<dbReference type="Proteomes" id="UP000276133">
    <property type="component" value="Unassembled WGS sequence"/>
</dbReference>
<name>A0A3M7RMM1_BRAPC</name>
<dbReference type="OrthoDB" id="10248581at2759"/>
<keyword evidence="3" id="KW-1185">Reference proteome</keyword>
<accession>A0A3M7RMM1</accession>
<dbReference type="PANTHER" id="PTHR32019:SF2">
    <property type="entry name" value="R3H DOMAIN-CONTAINING PROTEIN 4"/>
    <property type="match status" value="1"/>
</dbReference>
<dbReference type="InterPro" id="IPR025952">
    <property type="entry name" value="R3H-assoc_dom"/>
</dbReference>
<dbReference type="AlphaFoldDB" id="A0A3M7RMM1"/>
<protein>
    <submittedName>
        <fullName evidence="2">R3H domain-containing 4</fullName>
    </submittedName>
</protein>
<evidence type="ECO:0000259" key="1">
    <source>
        <dbReference type="Pfam" id="PF13902"/>
    </source>
</evidence>
<dbReference type="Pfam" id="PF13902">
    <property type="entry name" value="R3H-assoc"/>
    <property type="match status" value="1"/>
</dbReference>
<reference evidence="2 3" key="1">
    <citation type="journal article" date="2018" name="Sci. Rep.">
        <title>Genomic signatures of local adaptation to the degree of environmental predictability in rotifers.</title>
        <authorList>
            <person name="Franch-Gras L."/>
            <person name="Hahn C."/>
            <person name="Garcia-Roger E.M."/>
            <person name="Carmona M.J."/>
            <person name="Serra M."/>
            <person name="Gomez A."/>
        </authorList>
    </citation>
    <scope>NUCLEOTIDE SEQUENCE [LARGE SCALE GENOMIC DNA]</scope>
    <source>
        <strain evidence="2">HYR1</strain>
    </source>
</reference>
<dbReference type="EMBL" id="REGN01003046">
    <property type="protein sequence ID" value="RNA24812.1"/>
    <property type="molecule type" value="Genomic_DNA"/>
</dbReference>
<sequence>MEVELPKKNIFKNVQTDEAGNNYIPNPMYDYSKRSQKKIRSKRQARRHESLCYLLSFFGHDYASLEEEDDMVQTTSILIENDSPFFKLISNEENLKHWLDFISKSGDKQDDFLENYESQIINHESNITKLDNNPFVSAHKRFLKIDKNLQPIYRKEYSLICLKKFESEIVPLFLCTPNSEYFISEIHCPFDRMVLYGLSQYLNIKSKSFEGSNGAKNVKLNCNNQNFRLQMPPILLSEYIQKRFFE</sequence>
<dbReference type="InterPro" id="IPR039629">
    <property type="entry name" value="R3HDM4"/>
</dbReference>
<gene>
    <name evidence="2" type="ORF">BpHYR1_038467</name>
</gene>
<evidence type="ECO:0000313" key="2">
    <source>
        <dbReference type="EMBL" id="RNA24812.1"/>
    </source>
</evidence>
<dbReference type="STRING" id="10195.A0A3M7RMM1"/>
<evidence type="ECO:0000313" key="3">
    <source>
        <dbReference type="Proteomes" id="UP000276133"/>
    </source>
</evidence>
<feature type="domain" description="R3H-associated N-terminal" evidence="1">
    <location>
        <begin position="36"/>
        <end position="152"/>
    </location>
</feature>
<proteinExistence type="predicted"/>